<feature type="signal peptide" evidence="1">
    <location>
        <begin position="1"/>
        <end position="18"/>
    </location>
</feature>
<dbReference type="InterPro" id="IPR000073">
    <property type="entry name" value="AB_hydrolase_1"/>
</dbReference>
<gene>
    <name evidence="3" type="ORF">UCREL1_4813</name>
</gene>
<evidence type="ECO:0000313" key="3">
    <source>
        <dbReference type="EMBL" id="EMR68176.1"/>
    </source>
</evidence>
<dbReference type="OMA" id="MPRYYLN"/>
<feature type="domain" description="AB hydrolase-1" evidence="2">
    <location>
        <begin position="57"/>
        <end position="165"/>
    </location>
</feature>
<accession>M7TE48</accession>
<protein>
    <submittedName>
        <fullName evidence="3">Putative lipase class 2 protein</fullName>
    </submittedName>
</protein>
<evidence type="ECO:0000256" key="1">
    <source>
        <dbReference type="SAM" id="SignalP"/>
    </source>
</evidence>
<dbReference type="PANTHER" id="PTHR32015:SF1">
    <property type="entry name" value="LIPASE"/>
    <property type="match status" value="1"/>
</dbReference>
<dbReference type="Proteomes" id="UP000012174">
    <property type="component" value="Unassembled WGS sequence"/>
</dbReference>
<dbReference type="SUPFAM" id="SSF53474">
    <property type="entry name" value="alpha/beta-Hydrolases"/>
    <property type="match status" value="1"/>
</dbReference>
<dbReference type="Pfam" id="PF00561">
    <property type="entry name" value="Abhydrolase_1"/>
    <property type="match status" value="1"/>
</dbReference>
<feature type="chain" id="PRO_5004085527" evidence="1">
    <location>
        <begin position="19"/>
        <end position="309"/>
    </location>
</feature>
<dbReference type="OrthoDB" id="9974421at2759"/>
<dbReference type="InterPro" id="IPR002918">
    <property type="entry name" value="Lipase_EstA/Esterase_EstB"/>
</dbReference>
<dbReference type="eggNOG" id="ENOG502S3ZD">
    <property type="taxonomic scope" value="Eukaryota"/>
</dbReference>
<dbReference type="KEGG" id="ela:UCREL1_4813"/>
<dbReference type="EMBL" id="KB706293">
    <property type="protein sequence ID" value="EMR68176.1"/>
    <property type="molecule type" value="Genomic_DNA"/>
</dbReference>
<dbReference type="AlphaFoldDB" id="M7TE48"/>
<keyword evidence="1" id="KW-0732">Signal</keyword>
<dbReference type="Gene3D" id="3.40.50.1820">
    <property type="entry name" value="alpha/beta hydrolase"/>
    <property type="match status" value="1"/>
</dbReference>
<evidence type="ECO:0000259" key="2">
    <source>
        <dbReference type="Pfam" id="PF00561"/>
    </source>
</evidence>
<dbReference type="GO" id="GO:0016298">
    <property type="term" value="F:lipase activity"/>
    <property type="evidence" value="ECO:0007669"/>
    <property type="project" value="TreeGrafter"/>
</dbReference>
<dbReference type="InterPro" id="IPR029058">
    <property type="entry name" value="AB_hydrolase_fold"/>
</dbReference>
<keyword evidence="4" id="KW-1185">Reference proteome</keyword>
<reference evidence="4" key="1">
    <citation type="journal article" date="2013" name="Genome Announc.">
        <title>Draft genome sequence of the grapevine dieback fungus Eutypa lata UCR-EL1.</title>
        <authorList>
            <person name="Blanco-Ulate B."/>
            <person name="Rolshausen P.E."/>
            <person name="Cantu D."/>
        </authorList>
    </citation>
    <scope>NUCLEOTIDE SEQUENCE [LARGE SCALE GENOMIC DNA]</scope>
    <source>
        <strain evidence="4">UCR-EL1</strain>
    </source>
</reference>
<sequence>MRATTLHLAASLAITAMGRPNPAADSTALSWDIPEYLKLNELYGAPDNDFDCRSDRNPVVLLHGLSADREVDLNMLQKELNARGYCTFSLTYGAHGAVPWIGGLVSMRDSAAEIADFLREVRDKTGTGQKIDIVGHSEGGVQALYVPMTQDGIADIVERTVALGPAVHGAQYYGFTDLFYIGGEVTRTIASAVVSALGCPACDDMATGGAVYEDFGVATEALAAGTGSGIVPDGIKATVVMSRSDTLVAPEVSTVDEEGVRNVFVQDACPDDRVGHAGLMWDRSVWGLVYNALEEEYDRTFECDKGLEI</sequence>
<dbReference type="GO" id="GO:0016042">
    <property type="term" value="P:lipid catabolic process"/>
    <property type="evidence" value="ECO:0007669"/>
    <property type="project" value="InterPro"/>
</dbReference>
<dbReference type="HOGENOM" id="CLU_029537_1_0_1"/>
<organism evidence="3 4">
    <name type="scientific">Eutypa lata (strain UCR-EL1)</name>
    <name type="common">Grapevine dieback disease fungus</name>
    <name type="synonym">Eutypa armeniacae</name>
    <dbReference type="NCBI Taxonomy" id="1287681"/>
    <lineage>
        <taxon>Eukaryota</taxon>
        <taxon>Fungi</taxon>
        <taxon>Dikarya</taxon>
        <taxon>Ascomycota</taxon>
        <taxon>Pezizomycotina</taxon>
        <taxon>Sordariomycetes</taxon>
        <taxon>Xylariomycetidae</taxon>
        <taxon>Xylariales</taxon>
        <taxon>Diatrypaceae</taxon>
        <taxon>Eutypa</taxon>
    </lineage>
</organism>
<dbReference type="PANTHER" id="PTHR32015">
    <property type="entry name" value="FASTING INDUCED LIPASE"/>
    <property type="match status" value="1"/>
</dbReference>
<proteinExistence type="predicted"/>
<evidence type="ECO:0000313" key="4">
    <source>
        <dbReference type="Proteomes" id="UP000012174"/>
    </source>
</evidence>
<name>M7TE48_EUTLA</name>